<feature type="domain" description="Alpha-carbonic anhydrase" evidence="2">
    <location>
        <begin position="115"/>
        <end position="189"/>
    </location>
</feature>
<dbReference type="InterPro" id="IPR001148">
    <property type="entry name" value="CA_dom"/>
</dbReference>
<evidence type="ECO:0000313" key="4">
    <source>
        <dbReference type="Proteomes" id="UP000091956"/>
    </source>
</evidence>
<dbReference type="Gene3D" id="3.10.200.10">
    <property type="entry name" value="Alpha carbonic anhydrase"/>
    <property type="match status" value="1"/>
</dbReference>
<name>A0A1B8GK87_9PEZI</name>
<dbReference type="GeneID" id="28839121"/>
<organism evidence="3 4">
    <name type="scientific">Pseudogymnoascus verrucosus</name>
    <dbReference type="NCBI Taxonomy" id="342668"/>
    <lineage>
        <taxon>Eukaryota</taxon>
        <taxon>Fungi</taxon>
        <taxon>Dikarya</taxon>
        <taxon>Ascomycota</taxon>
        <taxon>Pezizomycotina</taxon>
        <taxon>Leotiomycetes</taxon>
        <taxon>Thelebolales</taxon>
        <taxon>Thelebolaceae</taxon>
        <taxon>Pseudogymnoascus</taxon>
    </lineage>
</organism>
<sequence length="252" mass="27242">MRTNVLSTLGVFTTFCQPVSSCVYGTSLLPRAEGSLEGSHFGYTEPIEPLQWSQLIPDMDGSEFVDVGATLDMLALGRLGTATESNALRHFDFGIFTENRVVGEYASVGSQFDFDTAAIAFLTSLGNTYTTQVFDTALSPVSHIAELGQIATVTSEHISFASPIAHLDNNPVMRYSGSLTTPSCSEGVVDEITSVARPLPPAIRPGGRLQRNGCGSTHAKYRGSTGSLTFYSGRPRPRRELKWAALLVLLRW</sequence>
<gene>
    <name evidence="3" type="ORF">VE01_05735</name>
</gene>
<evidence type="ECO:0000256" key="1">
    <source>
        <dbReference type="SAM" id="SignalP"/>
    </source>
</evidence>
<dbReference type="Proteomes" id="UP000091956">
    <property type="component" value="Unassembled WGS sequence"/>
</dbReference>
<dbReference type="AlphaFoldDB" id="A0A1B8GK87"/>
<keyword evidence="1" id="KW-0732">Signal</keyword>
<dbReference type="OrthoDB" id="429145at2759"/>
<evidence type="ECO:0000259" key="2">
    <source>
        <dbReference type="Pfam" id="PF00194"/>
    </source>
</evidence>
<dbReference type="InterPro" id="IPR036398">
    <property type="entry name" value="CA_dom_sf"/>
</dbReference>
<reference evidence="4" key="2">
    <citation type="journal article" date="2018" name="Nat. Commun.">
        <title>Extreme sensitivity to ultraviolet light in the fungal pathogen causing white-nose syndrome of bats.</title>
        <authorList>
            <person name="Palmer J.M."/>
            <person name="Drees K.P."/>
            <person name="Foster J.T."/>
            <person name="Lindner D.L."/>
        </authorList>
    </citation>
    <scope>NUCLEOTIDE SEQUENCE [LARGE SCALE GENOMIC DNA]</scope>
    <source>
        <strain evidence="4">UAMH 10579</strain>
    </source>
</reference>
<proteinExistence type="predicted"/>
<dbReference type="SUPFAM" id="SSF51069">
    <property type="entry name" value="Carbonic anhydrase"/>
    <property type="match status" value="1"/>
</dbReference>
<feature type="chain" id="PRO_5008608672" description="Alpha-carbonic anhydrase domain-containing protein" evidence="1">
    <location>
        <begin position="22"/>
        <end position="252"/>
    </location>
</feature>
<dbReference type="EMBL" id="KV460229">
    <property type="protein sequence ID" value="OBT96245.1"/>
    <property type="molecule type" value="Genomic_DNA"/>
</dbReference>
<reference evidence="3 4" key="1">
    <citation type="submission" date="2016-03" db="EMBL/GenBank/DDBJ databases">
        <title>Comparative genomics of Pseudogymnoascus destructans, the fungus causing white-nose syndrome of bats.</title>
        <authorList>
            <person name="Palmer J.M."/>
            <person name="Drees K.P."/>
            <person name="Foster J.T."/>
            <person name="Lindner D.L."/>
        </authorList>
    </citation>
    <scope>NUCLEOTIDE SEQUENCE [LARGE SCALE GENOMIC DNA]</scope>
    <source>
        <strain evidence="3 4">UAMH 10579</strain>
    </source>
</reference>
<feature type="signal peptide" evidence="1">
    <location>
        <begin position="1"/>
        <end position="21"/>
    </location>
</feature>
<dbReference type="RefSeq" id="XP_018129978.1">
    <property type="nucleotide sequence ID" value="XM_018275195.2"/>
</dbReference>
<evidence type="ECO:0000313" key="3">
    <source>
        <dbReference type="EMBL" id="OBT96245.1"/>
    </source>
</evidence>
<keyword evidence="4" id="KW-1185">Reference proteome</keyword>
<accession>A0A1B8GK87</accession>
<dbReference type="STRING" id="342668.A0A1B8GK87"/>
<protein>
    <recommendedName>
        <fullName evidence="2">Alpha-carbonic anhydrase domain-containing protein</fullName>
    </recommendedName>
</protein>
<dbReference type="Pfam" id="PF00194">
    <property type="entry name" value="Carb_anhydrase"/>
    <property type="match status" value="1"/>
</dbReference>